<protein>
    <submittedName>
        <fullName evidence="1">Uncharacterized protein</fullName>
    </submittedName>
</protein>
<gene>
    <name evidence="1" type="ORF">SPHINGO8BC_60659</name>
</gene>
<dbReference type="EMBL" id="CABWMV010000025">
    <property type="protein sequence ID" value="VXD05719.1"/>
    <property type="molecule type" value="Genomic_DNA"/>
</dbReference>
<dbReference type="Proteomes" id="UP000432350">
    <property type="component" value="Unassembled WGS sequence"/>
</dbReference>
<evidence type="ECO:0000313" key="2">
    <source>
        <dbReference type="Proteomes" id="UP000432350"/>
    </source>
</evidence>
<sequence length="60" mass="6953">MKTAHKQDKKIASFYQMTFLKKVLTLNVRMDSSVQYPYAIPSENGSGIRTHTIELLFYPD</sequence>
<evidence type="ECO:0000313" key="1">
    <source>
        <dbReference type="EMBL" id="VXD05719.1"/>
    </source>
</evidence>
<reference evidence="1 2" key="1">
    <citation type="submission" date="2019-10" db="EMBL/GenBank/DDBJ databases">
        <authorList>
            <person name="Karimi E."/>
        </authorList>
    </citation>
    <scope>NUCLEOTIDE SEQUENCE [LARGE SCALE GENOMIC DNA]</scope>
    <source>
        <strain evidence="1">Sphingobacterium sp. 8BC</strain>
    </source>
</reference>
<dbReference type="AlphaFoldDB" id="A0A654DII5"/>
<name>A0A654DII5_SPHMU</name>
<organism evidence="1 2">
    <name type="scientific">Sphingobacterium multivorum</name>
    <dbReference type="NCBI Taxonomy" id="28454"/>
    <lineage>
        <taxon>Bacteria</taxon>
        <taxon>Pseudomonadati</taxon>
        <taxon>Bacteroidota</taxon>
        <taxon>Sphingobacteriia</taxon>
        <taxon>Sphingobacteriales</taxon>
        <taxon>Sphingobacteriaceae</taxon>
        <taxon>Sphingobacterium</taxon>
    </lineage>
</organism>
<accession>A0A654DII5</accession>
<dbReference type="RefSeq" id="WP_046673477.1">
    <property type="nucleotide sequence ID" value="NZ_CP068086.1"/>
</dbReference>
<proteinExistence type="predicted"/>